<dbReference type="InterPro" id="IPR049730">
    <property type="entry name" value="SNF2/RAD54-like_C"/>
</dbReference>
<evidence type="ECO:0000259" key="6">
    <source>
        <dbReference type="PROSITE" id="PS51194"/>
    </source>
</evidence>
<protein>
    <submittedName>
        <fullName evidence="7">Uncharacterized protein</fullName>
    </submittedName>
</protein>
<feature type="compositionally biased region" description="Basic and acidic residues" evidence="4">
    <location>
        <begin position="855"/>
        <end position="865"/>
    </location>
</feature>
<dbReference type="GO" id="GO:0005634">
    <property type="term" value="C:nucleus"/>
    <property type="evidence" value="ECO:0007669"/>
    <property type="project" value="TreeGrafter"/>
</dbReference>
<feature type="domain" description="Helicase ATP-binding" evidence="5">
    <location>
        <begin position="114"/>
        <end position="300"/>
    </location>
</feature>
<reference evidence="8" key="1">
    <citation type="journal article" date="2015" name="Genome Announc.">
        <title>Draft genome sequence of the cellulolytic fungus Chaetomium globosum.</title>
        <authorList>
            <person name="Cuomo C.A."/>
            <person name="Untereiner W.A."/>
            <person name="Ma L.-J."/>
            <person name="Grabherr M."/>
            <person name="Birren B.W."/>
        </authorList>
    </citation>
    <scope>NUCLEOTIDE SEQUENCE [LARGE SCALE GENOMIC DNA]</scope>
    <source>
        <strain evidence="8">ATCC 6205 / CBS 148.51 / DSM 1962 / NBRC 6347 / NRRL 1970</strain>
    </source>
</reference>
<dbReference type="InterPro" id="IPR014001">
    <property type="entry name" value="Helicase_ATP-bd"/>
</dbReference>
<dbReference type="PANTHER" id="PTHR45626">
    <property type="entry name" value="TRANSCRIPTION TERMINATION FACTOR 2-RELATED"/>
    <property type="match status" value="1"/>
</dbReference>
<dbReference type="SMART" id="SM00487">
    <property type="entry name" value="DEXDc"/>
    <property type="match status" value="1"/>
</dbReference>
<dbReference type="GO" id="GO:0005524">
    <property type="term" value="F:ATP binding"/>
    <property type="evidence" value="ECO:0007669"/>
    <property type="project" value="UniProtKB-KW"/>
</dbReference>
<feature type="region of interest" description="Disordered" evidence="4">
    <location>
        <begin position="1"/>
        <end position="104"/>
    </location>
</feature>
<dbReference type="Proteomes" id="UP000001056">
    <property type="component" value="Unassembled WGS sequence"/>
</dbReference>
<dbReference type="VEuPathDB" id="FungiDB:CHGG_08960"/>
<feature type="region of interest" description="Disordered" evidence="4">
    <location>
        <begin position="848"/>
        <end position="890"/>
    </location>
</feature>
<evidence type="ECO:0000313" key="7">
    <source>
        <dbReference type="EMBL" id="EAQ84946.1"/>
    </source>
</evidence>
<dbReference type="InParanoid" id="Q2GSU4"/>
<dbReference type="OMA" id="QSCNHPD"/>
<dbReference type="CDD" id="cd18793">
    <property type="entry name" value="SF2_C_SNF"/>
    <property type="match status" value="1"/>
</dbReference>
<evidence type="ECO:0000256" key="3">
    <source>
        <dbReference type="ARBA" id="ARBA00022840"/>
    </source>
</evidence>
<dbReference type="GeneID" id="4395889"/>
<dbReference type="STRING" id="306901.Q2GSU4"/>
<dbReference type="InterPro" id="IPR001650">
    <property type="entry name" value="Helicase_C-like"/>
</dbReference>
<evidence type="ECO:0000313" key="8">
    <source>
        <dbReference type="Proteomes" id="UP000001056"/>
    </source>
</evidence>
<feature type="compositionally biased region" description="Polar residues" evidence="4">
    <location>
        <begin position="17"/>
        <end position="41"/>
    </location>
</feature>
<dbReference type="PANTHER" id="PTHR45626:SF14">
    <property type="entry name" value="ATP-DEPENDENT DNA HELICASE (EUROFUNG)"/>
    <property type="match status" value="1"/>
</dbReference>
<keyword evidence="1" id="KW-0547">Nucleotide-binding</keyword>
<dbReference type="eggNOG" id="KOG1001">
    <property type="taxonomic scope" value="Eukaryota"/>
</dbReference>
<dbReference type="Gene3D" id="3.40.50.10810">
    <property type="entry name" value="Tandem AAA-ATPase domain"/>
    <property type="match status" value="1"/>
</dbReference>
<feature type="compositionally biased region" description="Polar residues" evidence="4">
    <location>
        <begin position="645"/>
        <end position="664"/>
    </location>
</feature>
<feature type="domain" description="Helicase C-terminal" evidence="6">
    <location>
        <begin position="671"/>
        <end position="837"/>
    </location>
</feature>
<feature type="compositionally biased region" description="Polar residues" evidence="4">
    <location>
        <begin position="89"/>
        <end position="98"/>
    </location>
</feature>
<dbReference type="SUPFAM" id="SSF52540">
    <property type="entry name" value="P-loop containing nucleoside triphosphate hydrolases"/>
    <property type="match status" value="2"/>
</dbReference>
<dbReference type="OrthoDB" id="423559at2759"/>
<dbReference type="RefSeq" id="XP_001226887.1">
    <property type="nucleotide sequence ID" value="XM_001226886.1"/>
</dbReference>
<dbReference type="InterPro" id="IPR050628">
    <property type="entry name" value="SNF2_RAD54_helicase_TF"/>
</dbReference>
<keyword evidence="3" id="KW-0067">ATP-binding</keyword>
<dbReference type="PROSITE" id="PS51194">
    <property type="entry name" value="HELICASE_CTER"/>
    <property type="match status" value="1"/>
</dbReference>
<evidence type="ECO:0000256" key="2">
    <source>
        <dbReference type="ARBA" id="ARBA00022801"/>
    </source>
</evidence>
<feature type="compositionally biased region" description="Basic and acidic residues" evidence="4">
    <location>
        <begin position="879"/>
        <end position="890"/>
    </location>
</feature>
<evidence type="ECO:0000259" key="5">
    <source>
        <dbReference type="PROSITE" id="PS51192"/>
    </source>
</evidence>
<proteinExistence type="predicted"/>
<feature type="region of interest" description="Disordered" evidence="4">
    <location>
        <begin position="444"/>
        <end position="468"/>
    </location>
</feature>
<feature type="region of interest" description="Disordered" evidence="4">
    <location>
        <begin position="519"/>
        <end position="664"/>
    </location>
</feature>
<keyword evidence="2" id="KW-0378">Hydrolase</keyword>
<feature type="compositionally biased region" description="Acidic residues" evidence="4">
    <location>
        <begin position="561"/>
        <end position="589"/>
    </location>
</feature>
<feature type="compositionally biased region" description="Polar residues" evidence="4">
    <location>
        <begin position="620"/>
        <end position="638"/>
    </location>
</feature>
<organism evidence="7 8">
    <name type="scientific">Chaetomium globosum (strain ATCC 6205 / CBS 148.51 / DSM 1962 / NBRC 6347 / NRRL 1970)</name>
    <name type="common">Soil fungus</name>
    <dbReference type="NCBI Taxonomy" id="306901"/>
    <lineage>
        <taxon>Eukaryota</taxon>
        <taxon>Fungi</taxon>
        <taxon>Dikarya</taxon>
        <taxon>Ascomycota</taxon>
        <taxon>Pezizomycotina</taxon>
        <taxon>Sordariomycetes</taxon>
        <taxon>Sordariomycetidae</taxon>
        <taxon>Sordariales</taxon>
        <taxon>Chaetomiaceae</taxon>
        <taxon>Chaetomium</taxon>
    </lineage>
</organism>
<dbReference type="HOGENOM" id="CLU_000315_2_0_1"/>
<dbReference type="CDD" id="cd18008">
    <property type="entry name" value="DEXDc_SHPRH-like"/>
    <property type="match status" value="1"/>
</dbReference>
<evidence type="ECO:0000256" key="1">
    <source>
        <dbReference type="ARBA" id="ARBA00022741"/>
    </source>
</evidence>
<keyword evidence="8" id="KW-1185">Reference proteome</keyword>
<feature type="compositionally biased region" description="Acidic residues" evidence="4">
    <location>
        <begin position="531"/>
        <end position="540"/>
    </location>
</feature>
<gene>
    <name evidence="7" type="ORF">CHGG_08960</name>
</gene>
<evidence type="ECO:0000256" key="4">
    <source>
        <dbReference type="SAM" id="MobiDB-lite"/>
    </source>
</evidence>
<feature type="compositionally biased region" description="Basic and acidic residues" evidence="4">
    <location>
        <begin position="68"/>
        <end position="81"/>
    </location>
</feature>
<name>Q2GSU4_CHAGB</name>
<dbReference type="AlphaFoldDB" id="Q2GSU4"/>
<dbReference type="Pfam" id="PF00271">
    <property type="entry name" value="Helicase_C"/>
    <property type="match status" value="1"/>
</dbReference>
<dbReference type="SMART" id="SM00490">
    <property type="entry name" value="HELICc"/>
    <property type="match status" value="1"/>
</dbReference>
<dbReference type="InterPro" id="IPR027417">
    <property type="entry name" value="P-loop_NTPase"/>
</dbReference>
<dbReference type="InterPro" id="IPR000330">
    <property type="entry name" value="SNF2_N"/>
</dbReference>
<dbReference type="Gene3D" id="3.40.50.300">
    <property type="entry name" value="P-loop containing nucleotide triphosphate hydrolases"/>
    <property type="match status" value="2"/>
</dbReference>
<feature type="compositionally biased region" description="Acidic residues" evidence="4">
    <location>
        <begin position="56"/>
        <end position="67"/>
    </location>
</feature>
<sequence>MARLRKESFSDDDLEYLSSQATNMSLDPAAQTPQKQTSRPNHSVAAADLKAMLEGSMEDGEEEEEEVEGTKPEGDKPKKETIEDEYTGGHQSQASSSPSRKECDGCVGEKLAHKRKGKVTNGGILADDMGLGKTLQSISLIVSNTMPKPDEKGWKKHFDQVKKATLVVAPLALIRQWEAEIKEKVTKDHELRVCVHHGPQRTKDPKMLAKYDVVITTYQILVSEHGNSHSDPTRSPQVGCFGIHWFRVILDEAHSIKNRNAKATKACCALRSEYRWCLTGTPMQNNLDELQSLVHFLRISPYDDLAEWRAKIDGPLKSGKGHIAIRRLHTLLQCFMKRRTKDILKEEGALVAGGKKALDAAVAKAKEEGRDETDVPKPTFKVTQRKVVTVEAEFSEAEREFYDKLEARADKSLEKMMKGKVNYANALVLLLRLRQACNHPRLSETKLEKDSEALNADTAPQPKPSAADDLDDLAECLWWQWASRRSKKSTTRARAERSQRRRTGESAFVKEEIKIEEMAKRKPKGRKIITDSDDDEEEMEGSWLVGEDERGSLRLGKAGGEEDENAEGGGEDIASDDSDHSSEEEDESQLDSFIVKDEEGPEGDHSASGSETDSDDETFVSVSKLRSQAISEAAPTQDNEADYSANATAPNPTRHSIGTGSSSNSVMTSAKIRELLSILRKEASVHKFIVFSQFTSMLDLVEPFLRAQPGLKAVRYDGKMPNDAREAALRALRTDPHTRILLCSLKCGSLGLNLTAATRVVIVEPFWNPFVEEQAIDRVHRLTQTVDVVVYKLTVADTVEARILALQDKKRRLAEATLEGGSRKNKGQLKLGLQEILELFKHDARSALAEDGDDDPHGPGRDRVVTGDVGGMVRRGKPPRKEHEVYGRRW</sequence>
<dbReference type="GO" id="GO:0016787">
    <property type="term" value="F:hydrolase activity"/>
    <property type="evidence" value="ECO:0007669"/>
    <property type="project" value="UniProtKB-KW"/>
</dbReference>
<accession>Q2GSU4</accession>
<dbReference type="GO" id="GO:0008094">
    <property type="term" value="F:ATP-dependent activity, acting on DNA"/>
    <property type="evidence" value="ECO:0007669"/>
    <property type="project" value="TreeGrafter"/>
</dbReference>
<dbReference type="EMBL" id="CH408034">
    <property type="protein sequence ID" value="EAQ84946.1"/>
    <property type="molecule type" value="Genomic_DNA"/>
</dbReference>
<feature type="compositionally biased region" description="Basic and acidic residues" evidence="4">
    <location>
        <begin position="594"/>
        <end position="605"/>
    </location>
</feature>
<dbReference type="InterPro" id="IPR038718">
    <property type="entry name" value="SNF2-like_sf"/>
</dbReference>
<dbReference type="PROSITE" id="PS51192">
    <property type="entry name" value="HELICASE_ATP_BIND_1"/>
    <property type="match status" value="1"/>
</dbReference>
<dbReference type="GO" id="GO:0006281">
    <property type="term" value="P:DNA repair"/>
    <property type="evidence" value="ECO:0007669"/>
    <property type="project" value="TreeGrafter"/>
</dbReference>
<dbReference type="Pfam" id="PF00176">
    <property type="entry name" value="SNF2-rel_dom"/>
    <property type="match status" value="1"/>
</dbReference>